<dbReference type="Proteomes" id="UP000019753">
    <property type="component" value="Unassembled WGS sequence"/>
</dbReference>
<comment type="similarity">
    <text evidence="1">Belongs to the UPF0749 family.</text>
</comment>
<feature type="coiled-coil region" evidence="2">
    <location>
        <begin position="73"/>
        <end position="100"/>
    </location>
</feature>
<name>A0A021VSG7_9CELL</name>
<dbReference type="RefSeq" id="WP_052022476.1">
    <property type="nucleotide sequence ID" value="NZ_AXCW01000045.1"/>
</dbReference>
<organism evidence="4 5">
    <name type="scientific">Actinotalea ferrariae CF5-4</name>
    <dbReference type="NCBI Taxonomy" id="948458"/>
    <lineage>
        <taxon>Bacteria</taxon>
        <taxon>Bacillati</taxon>
        <taxon>Actinomycetota</taxon>
        <taxon>Actinomycetes</taxon>
        <taxon>Micrococcales</taxon>
        <taxon>Cellulomonadaceae</taxon>
        <taxon>Actinotalea</taxon>
    </lineage>
</organism>
<reference evidence="4 5" key="1">
    <citation type="submission" date="2014-01" db="EMBL/GenBank/DDBJ databases">
        <title>Actinotalea ferrariae CF5-4.</title>
        <authorList>
            <person name="Chen F."/>
            <person name="Li Y."/>
            <person name="Wang G."/>
        </authorList>
    </citation>
    <scope>NUCLEOTIDE SEQUENCE [LARGE SCALE GENOMIC DNA]</scope>
    <source>
        <strain evidence="4 5">CF5-4</strain>
    </source>
</reference>
<dbReference type="Gene3D" id="3.30.70.1880">
    <property type="entry name" value="Protein of unknown function DUF881"/>
    <property type="match status" value="1"/>
</dbReference>
<evidence type="ECO:0000256" key="2">
    <source>
        <dbReference type="SAM" id="Coils"/>
    </source>
</evidence>
<accession>A0A021VSG7</accession>
<evidence type="ECO:0000256" key="1">
    <source>
        <dbReference type="ARBA" id="ARBA00009108"/>
    </source>
</evidence>
<dbReference type="EMBL" id="AXCW01000045">
    <property type="protein sequence ID" value="EYR64144.1"/>
    <property type="molecule type" value="Genomic_DNA"/>
</dbReference>
<dbReference type="AlphaFoldDB" id="A0A021VSG7"/>
<dbReference type="PANTHER" id="PTHR37313">
    <property type="entry name" value="UPF0749 PROTEIN RV1825"/>
    <property type="match status" value="1"/>
</dbReference>
<dbReference type="Pfam" id="PF05949">
    <property type="entry name" value="DUF881"/>
    <property type="match status" value="1"/>
</dbReference>
<gene>
    <name evidence="4" type="ORF">N866_14935</name>
</gene>
<evidence type="ECO:0000313" key="5">
    <source>
        <dbReference type="Proteomes" id="UP000019753"/>
    </source>
</evidence>
<feature type="region of interest" description="Disordered" evidence="3">
    <location>
        <begin position="1"/>
        <end position="24"/>
    </location>
</feature>
<dbReference type="GO" id="GO:0005886">
    <property type="term" value="C:plasma membrane"/>
    <property type="evidence" value="ECO:0007669"/>
    <property type="project" value="TreeGrafter"/>
</dbReference>
<proteinExistence type="inferred from homology"/>
<comment type="caution">
    <text evidence="4">The sequence shown here is derived from an EMBL/GenBank/DDBJ whole genome shotgun (WGS) entry which is preliminary data.</text>
</comment>
<dbReference type="InterPro" id="IPR010273">
    <property type="entry name" value="DUF881"/>
</dbReference>
<sequence length="264" mass="27949">MTAEGTPPAGGEDATTPVPDRTVGGSWRTLGRALAPRATKAQLAVGLLAVLLGFALVVQVQQNRDEGLATLRQDELVRILDEVTQRGEELESEVATLRAQRAELVTGTDTELAAREAAQERARVQGILAGRLPAVGPGVHITLGVTERPIPPLTLYNVLEELRNAGAEAVQVNDVRLTASSYFVEGPERVVLADGRTIEPPYRWRAIGDPSTMASALQIPGGAMAQVRGVGGTTTVTEMEEVEVTATREPVTPQFATPVPPPEG</sequence>
<dbReference type="PANTHER" id="PTHR37313:SF2">
    <property type="entry name" value="UPF0749 PROTEIN YLXX"/>
    <property type="match status" value="1"/>
</dbReference>
<dbReference type="OrthoDB" id="3211287at2"/>
<evidence type="ECO:0000256" key="3">
    <source>
        <dbReference type="SAM" id="MobiDB-lite"/>
    </source>
</evidence>
<protein>
    <submittedName>
        <fullName evidence="4">Membrane protein</fullName>
    </submittedName>
</protein>
<keyword evidence="5" id="KW-1185">Reference proteome</keyword>
<evidence type="ECO:0000313" key="4">
    <source>
        <dbReference type="EMBL" id="EYR64144.1"/>
    </source>
</evidence>
<keyword evidence="2" id="KW-0175">Coiled coil</keyword>